<keyword evidence="4" id="KW-0805">Transcription regulation</keyword>
<dbReference type="InterPro" id="IPR043509">
    <property type="entry name" value="Bromo_Brdt_II"/>
</dbReference>
<feature type="compositionally biased region" description="Pro residues" evidence="9">
    <location>
        <begin position="914"/>
        <end position="932"/>
    </location>
</feature>
<dbReference type="Pfam" id="PF00439">
    <property type="entry name" value="Bromodomain"/>
    <property type="match status" value="2"/>
</dbReference>
<accession>A0A8J1MQ30</accession>
<comment type="subcellular location">
    <subcellularLocation>
        <location evidence="1">Nucleus</location>
    </subcellularLocation>
</comment>
<dbReference type="Gene3D" id="1.20.1270.220">
    <property type="match status" value="1"/>
</dbReference>
<dbReference type="InterPro" id="IPR027353">
    <property type="entry name" value="NET_dom"/>
</dbReference>
<organism evidence="11 12">
    <name type="scientific">Xenopus laevis</name>
    <name type="common">African clawed frog</name>
    <dbReference type="NCBI Taxonomy" id="8355"/>
    <lineage>
        <taxon>Eukaryota</taxon>
        <taxon>Metazoa</taxon>
        <taxon>Chordata</taxon>
        <taxon>Craniata</taxon>
        <taxon>Vertebrata</taxon>
        <taxon>Euteleostomi</taxon>
        <taxon>Amphibia</taxon>
        <taxon>Batrachia</taxon>
        <taxon>Anura</taxon>
        <taxon>Pipoidea</taxon>
        <taxon>Pipidae</taxon>
        <taxon>Xenopodinae</taxon>
        <taxon>Xenopus</taxon>
        <taxon>Xenopus</taxon>
    </lineage>
</organism>
<evidence type="ECO:0000256" key="1">
    <source>
        <dbReference type="ARBA" id="ARBA00004123"/>
    </source>
</evidence>
<keyword evidence="5" id="KW-0103">Bromodomain</keyword>
<dbReference type="Proteomes" id="UP000186698">
    <property type="component" value="Chromosome 3S"/>
</dbReference>
<sequence length="1393" mass="155216">MRMTSRYVAAALALSEEGALGTSARSPGSPCNGSYAMSSETGLGTRLRATSGMGDGIEGAQMLGQHQPALPQPQATVMNNPDPPEITRPNQPKRQTNQLQYLLKAVLKTLWKHQFAWPFQLPVDVVKLNLPDYHKIIKTPMDMGTIKKRLENHYYWNAQECIQDFNTMFTNCYIYNKPGDDIVLMAEALEKLFLQKISEMPQEETELTVVQSKGRGRGRKEQDASITPMRTRVLSGSLEDKSTVKPPVTPVSKPSTPTPPTVTRAPTPPQTRPQQGRPPAIAQAPIRFSPTISQDVVVPTTVAPTLVPPPLSNHPAVIHTAAQPAKTKKGVKRKADTTTPTTHDPLHESSPLPSDPKPPRAVPRKENGRQIRPTKKTEVPDSQLPAPPVLHPQPAPNAERDTKTSEQLRYCASIIREMFSKKHQAYAWPFYKPVDVEALGLHDYCEIIKHPMDLGTIKVKMENRDYKEAQEFASDVRLMFSNCYKYNPPDHEVVIMARKLQVMQSVQDVFEMRFAKMPDEPEEAPAPVPSLAPGPPAPSIKGPPPTSSDSSSDSTSDSESSSDSEEERAQRLAELQEQLKAVHEQLAALSQPQPNKPKKKEREKRKEKHKRKEEVEEPRKGRIREPPAKKPKKSVQGSGGTPSIKKEAPPPAPRPARPAPPSAPCESSEEETQRCRPMSYEEKRQLSLDINKLPGEKLGRVVHIIQSREPSLKNSNPDEIEIDFETLKPSTLRELERYVTSCLRKKRKSQDKIEAPTSGTVKVKGYSSSESESSSESSTSDSEESDSETAPNQKKKGHSGRESRKHHHPMQQPLAAQLPVMKPPSPTIAPSYPLPSSLDSSHISLHHPLHPANVFDAVMQLPPDLPPHLTGQTEHCSPPHLNQHALTSPPALHNAMPQQPSRPSNRAAALPTKPAMPPSASPPPPAPQPPQQPHVHHHHHHHAQPPHVLLEDDEPPSPLTGLPPYLQPLQKSQQPPTQSPIHSLLTSVKVQSQTPMAAPPQSMRHLQPLVYPPPPSTATTAPPPASSHIHQLQSSPVVPQQLPAGQAPPPPQQQQQHPALQGTLVSSHQQHVQHQHAKQQQVIQHHHHHPSPRQQKQETYPGGHLRDAPSPLLLHSPPVPPYPGLTHPPSPQSVQPKKQEIRGASVLQPQPVVMKEDKRHSPSIRPEGFSPGMRPEPQKVPEVLKGPSHIQPRPDLKKMDGGRPIRLPDQSLPPQGMPEKEKQKQEPKTPVAPKKDIKIKNMGSWAGLMQKPPVTPTSAGKSTSDSFELFRRQAREKEERERALKLQAEQAERVRREQDRMSRTREDDEVQDQARKAHEEARRRQEQQQQQQHVQSNLPTAPSPAQSSQPMMDQREMARKREQERRRRQAMAPSIDMNFQSELMEIFEQNLFS</sequence>
<dbReference type="PANTHER" id="PTHR22880">
    <property type="entry name" value="FALZ-RELATED BROMODOMAIN-CONTAINING PROTEINS"/>
    <property type="match status" value="1"/>
</dbReference>
<reference evidence="12" key="2">
    <citation type="submission" date="2025-08" db="UniProtKB">
        <authorList>
            <consortium name="RefSeq"/>
        </authorList>
    </citation>
    <scope>IDENTIFICATION</scope>
    <source>
        <strain evidence="12">J_2021</strain>
        <tissue evidence="12">Erythrocytes</tissue>
    </source>
</reference>
<comment type="similarity">
    <text evidence="8">Belongs to the BET family.</text>
</comment>
<feature type="compositionally biased region" description="Pro residues" evidence="9">
    <location>
        <begin position="1117"/>
        <end position="1131"/>
    </location>
</feature>
<dbReference type="InterPro" id="IPR001487">
    <property type="entry name" value="Bromodomain"/>
</dbReference>
<dbReference type="FunFam" id="1.20.920.10:FF:000002">
    <property type="entry name" value="Bromodomain-containing protein 4"/>
    <property type="match status" value="1"/>
</dbReference>
<keyword evidence="3" id="KW-0156">Chromatin regulator</keyword>
<feature type="domain" description="Bromo" evidence="10">
    <location>
        <begin position="404"/>
        <end position="519"/>
    </location>
</feature>
<feature type="region of interest" description="Disordered" evidence="9">
    <location>
        <begin position="520"/>
        <end position="680"/>
    </location>
</feature>
<feature type="compositionally biased region" description="Low complexity" evidence="9">
    <location>
        <begin position="1343"/>
        <end position="1352"/>
    </location>
</feature>
<dbReference type="InterPro" id="IPR018359">
    <property type="entry name" value="Bromodomain_CS"/>
</dbReference>
<feature type="compositionally biased region" description="Basic and acidic residues" evidence="9">
    <location>
        <begin position="1192"/>
        <end position="1203"/>
    </location>
</feature>
<feature type="compositionally biased region" description="Pro residues" evidence="9">
    <location>
        <begin position="524"/>
        <end position="546"/>
    </location>
</feature>
<evidence type="ECO:0000256" key="5">
    <source>
        <dbReference type="ARBA" id="ARBA00023117"/>
    </source>
</evidence>
<evidence type="ECO:0000313" key="12">
    <source>
        <dbReference type="RefSeq" id="XP_041443541.1"/>
    </source>
</evidence>
<dbReference type="Pfam" id="PF17105">
    <property type="entry name" value="BRD4_CDT"/>
    <property type="match status" value="1"/>
</dbReference>
<feature type="compositionally biased region" description="Pro residues" evidence="9">
    <location>
        <begin position="385"/>
        <end position="395"/>
    </location>
</feature>
<feature type="compositionally biased region" description="Low complexity" evidence="9">
    <location>
        <begin position="244"/>
        <end position="255"/>
    </location>
</feature>
<keyword evidence="2" id="KW-0677">Repeat</keyword>
<dbReference type="FunFam" id="1.20.1270.220:FF:000001">
    <property type="entry name" value="bromodomain-containing protein 2 isoform X1"/>
    <property type="match status" value="1"/>
</dbReference>
<feature type="compositionally biased region" description="Basic and acidic residues" evidence="9">
    <location>
        <begin position="612"/>
        <end position="628"/>
    </location>
</feature>
<dbReference type="PANTHER" id="PTHR22880:SF143">
    <property type="entry name" value="BROMODOMAIN-CONTAINING PROTEIN 4"/>
    <property type="match status" value="1"/>
</dbReference>
<dbReference type="Pfam" id="PF17035">
    <property type="entry name" value="BET"/>
    <property type="match status" value="1"/>
</dbReference>
<keyword evidence="6" id="KW-0804">Transcription</keyword>
<feature type="compositionally biased region" description="Pro residues" evidence="9">
    <location>
        <begin position="256"/>
        <end position="271"/>
    </location>
</feature>
<dbReference type="CDD" id="cd05498">
    <property type="entry name" value="Bromo_Brdt_II_like"/>
    <property type="match status" value="1"/>
</dbReference>
<dbReference type="OrthoDB" id="21449at2759"/>
<dbReference type="InterPro" id="IPR050935">
    <property type="entry name" value="Bromo_chromatin_reader"/>
</dbReference>
<dbReference type="Gene3D" id="1.20.920.10">
    <property type="entry name" value="Bromodomain-like"/>
    <property type="match status" value="2"/>
</dbReference>
<feature type="region of interest" description="Disordered" evidence="9">
    <location>
        <begin position="863"/>
        <end position="1376"/>
    </location>
</feature>
<evidence type="ECO:0000256" key="7">
    <source>
        <dbReference type="ARBA" id="ARBA00023242"/>
    </source>
</evidence>
<dbReference type="GeneID" id="443648"/>
<feature type="compositionally biased region" description="Low complexity" evidence="9">
    <location>
        <begin position="767"/>
        <end position="780"/>
    </location>
</feature>
<feature type="compositionally biased region" description="Polar residues" evidence="9">
    <location>
        <begin position="1256"/>
        <end position="1266"/>
    </location>
</feature>
<evidence type="ECO:0000256" key="3">
    <source>
        <dbReference type="ARBA" id="ARBA00022853"/>
    </source>
</evidence>
<proteinExistence type="inferred from homology"/>
<evidence type="ECO:0000259" key="10">
    <source>
        <dbReference type="SMART" id="SM00297"/>
    </source>
</evidence>
<protein>
    <submittedName>
        <fullName evidence="12">Bromodomain-containing protein 4A isoform X1</fullName>
    </submittedName>
</protein>
<evidence type="ECO:0000256" key="8">
    <source>
        <dbReference type="ARBA" id="ARBA00044509"/>
    </source>
</evidence>
<feature type="region of interest" description="Disordered" evidence="9">
    <location>
        <begin position="204"/>
        <end position="280"/>
    </location>
</feature>
<keyword evidence="11" id="KW-1185">Reference proteome</keyword>
<evidence type="ECO:0000256" key="6">
    <source>
        <dbReference type="ARBA" id="ARBA00023163"/>
    </source>
</evidence>
<dbReference type="GO" id="GO:0000785">
    <property type="term" value="C:chromatin"/>
    <property type="evidence" value="ECO:0000318"/>
    <property type="project" value="GO_Central"/>
</dbReference>
<dbReference type="CDD" id="cd05497">
    <property type="entry name" value="Bromo_Brdt_I_like"/>
    <property type="match status" value="1"/>
</dbReference>
<feature type="compositionally biased region" description="Basic residues" evidence="9">
    <location>
        <begin position="793"/>
        <end position="809"/>
    </location>
</feature>
<dbReference type="GO" id="GO:0006338">
    <property type="term" value="P:chromatin remodeling"/>
    <property type="evidence" value="ECO:0000318"/>
    <property type="project" value="GO_Central"/>
</dbReference>
<feature type="compositionally biased region" description="Basic residues" evidence="9">
    <location>
        <begin position="596"/>
        <end position="611"/>
    </location>
</feature>
<feature type="compositionally biased region" description="Basic and acidic residues" evidence="9">
    <location>
        <begin position="1218"/>
        <end position="1239"/>
    </location>
</feature>
<feature type="compositionally biased region" description="Basic residues" evidence="9">
    <location>
        <begin position="934"/>
        <end position="944"/>
    </location>
</feature>
<dbReference type="FunFam" id="1.20.920.10:FF:000003">
    <property type="entry name" value="Bromodomain-containing protein 2"/>
    <property type="match status" value="1"/>
</dbReference>
<dbReference type="RefSeq" id="XP_041443541.1">
    <property type="nucleotide sequence ID" value="XM_041587607.1"/>
</dbReference>
<dbReference type="InterPro" id="IPR036427">
    <property type="entry name" value="Bromodomain-like_sf"/>
</dbReference>
<feature type="compositionally biased region" description="Pro residues" evidence="9">
    <location>
        <begin position="1010"/>
        <end position="1025"/>
    </location>
</feature>
<feature type="compositionally biased region" description="Basic and acidic residues" evidence="9">
    <location>
        <begin position="671"/>
        <end position="680"/>
    </location>
</feature>
<evidence type="ECO:0000256" key="9">
    <source>
        <dbReference type="SAM" id="MobiDB-lite"/>
    </source>
</evidence>
<feature type="compositionally biased region" description="Pro residues" evidence="9">
    <location>
        <begin position="649"/>
        <end position="663"/>
    </location>
</feature>
<dbReference type="GO" id="GO:0006355">
    <property type="term" value="P:regulation of DNA-templated transcription"/>
    <property type="evidence" value="ECO:0000318"/>
    <property type="project" value="GO_Central"/>
</dbReference>
<feature type="compositionally biased region" description="Low complexity" evidence="9">
    <location>
        <begin position="1053"/>
        <end position="1070"/>
    </location>
</feature>
<dbReference type="GO" id="GO:0005634">
    <property type="term" value="C:nucleus"/>
    <property type="evidence" value="ECO:0000318"/>
    <property type="project" value="GO_Central"/>
</dbReference>
<feature type="compositionally biased region" description="Low complexity" evidence="9">
    <location>
        <begin position="547"/>
        <end position="559"/>
    </location>
</feature>
<evidence type="ECO:0000256" key="2">
    <source>
        <dbReference type="ARBA" id="ARBA00022737"/>
    </source>
</evidence>
<feature type="compositionally biased region" description="Low complexity" evidence="9">
    <location>
        <begin position="830"/>
        <end position="841"/>
    </location>
</feature>
<feature type="compositionally biased region" description="Low complexity" evidence="9">
    <location>
        <begin position="1036"/>
        <end position="1045"/>
    </location>
</feature>
<evidence type="ECO:0000256" key="4">
    <source>
        <dbReference type="ARBA" id="ARBA00023015"/>
    </source>
</evidence>
<feature type="region of interest" description="Disordered" evidence="9">
    <location>
        <begin position="321"/>
        <end position="404"/>
    </location>
</feature>
<feature type="compositionally biased region" description="Polar residues" evidence="9">
    <location>
        <begin position="969"/>
        <end position="995"/>
    </location>
</feature>
<feature type="compositionally biased region" description="Basic and acidic residues" evidence="9">
    <location>
        <begin position="363"/>
        <end position="379"/>
    </location>
</feature>
<dbReference type="CTD" id="443648"/>
<reference evidence="11" key="1">
    <citation type="submission" date="2024-06" db="UniProtKB">
        <authorList>
            <consortium name="RefSeq"/>
        </authorList>
    </citation>
    <scope>NUCLEOTIDE SEQUENCE [LARGE SCALE GENOMIC DNA]</scope>
    <source>
        <strain evidence="11">J_2021</strain>
    </source>
</reference>
<dbReference type="InterPro" id="IPR038336">
    <property type="entry name" value="NET_sf"/>
</dbReference>
<feature type="compositionally biased region" description="Basic and acidic residues" evidence="9">
    <location>
        <begin position="1268"/>
        <end position="1326"/>
    </location>
</feature>
<feature type="region of interest" description="Disordered" evidence="9">
    <location>
        <begin position="71"/>
        <end position="94"/>
    </location>
</feature>
<keyword evidence="7" id="KW-0539">Nucleus</keyword>
<gene>
    <name evidence="12" type="primary">brd4.S</name>
    <name evidence="12" type="synonym">brd4-a</name>
</gene>
<dbReference type="SUPFAM" id="SSF47370">
    <property type="entry name" value="Bromodomain"/>
    <property type="match status" value="2"/>
</dbReference>
<dbReference type="PROSITE" id="PS00633">
    <property type="entry name" value="BROMODOMAIN_1"/>
    <property type="match status" value="1"/>
</dbReference>
<feature type="compositionally biased region" description="Basic and acidic residues" evidence="9">
    <location>
        <begin position="1353"/>
        <end position="1365"/>
    </location>
</feature>
<evidence type="ECO:0000313" key="11">
    <source>
        <dbReference type="Proteomes" id="UP000186698"/>
    </source>
</evidence>
<feature type="region of interest" description="Disordered" evidence="9">
    <location>
        <begin position="742"/>
        <end position="841"/>
    </location>
</feature>
<dbReference type="InterPro" id="IPR031354">
    <property type="entry name" value="BRD4_CDT"/>
</dbReference>
<dbReference type="PRINTS" id="PR00503">
    <property type="entry name" value="BROMODOMAIN"/>
</dbReference>
<dbReference type="SMART" id="SM00297">
    <property type="entry name" value="BROMO"/>
    <property type="match status" value="2"/>
</dbReference>
<feature type="domain" description="Bromo" evidence="10">
    <location>
        <begin position="92"/>
        <end position="202"/>
    </location>
</feature>
<dbReference type="InterPro" id="IPR043508">
    <property type="entry name" value="Bromo_Brdt_I"/>
</dbReference>
<name>A0A8J1MQ30_XENLA</name>